<feature type="transmembrane region" description="Helical" evidence="8">
    <location>
        <begin position="232"/>
        <end position="261"/>
    </location>
</feature>
<keyword evidence="5 8" id="KW-0812">Transmembrane</keyword>
<name>G2SZ62_ROSHA</name>
<dbReference type="STRING" id="585394.RHOM_00465"/>
<feature type="transmembrane region" description="Helical" evidence="8">
    <location>
        <begin position="37"/>
        <end position="56"/>
    </location>
</feature>
<keyword evidence="6 8" id="KW-1133">Transmembrane helix</keyword>
<feature type="transmembrane region" description="Helical" evidence="8">
    <location>
        <begin position="6"/>
        <end position="25"/>
    </location>
</feature>
<feature type="transmembrane region" description="Helical" evidence="8">
    <location>
        <begin position="71"/>
        <end position="90"/>
    </location>
</feature>
<feature type="transmembrane region" description="Helical" evidence="8">
    <location>
        <begin position="127"/>
        <end position="149"/>
    </location>
</feature>
<dbReference type="EMBL" id="CP003040">
    <property type="protein sequence ID" value="AEN95220.1"/>
    <property type="molecule type" value="Genomic_DNA"/>
</dbReference>
<dbReference type="AlphaFoldDB" id="G2SZ62"/>
<evidence type="ECO:0000313" key="10">
    <source>
        <dbReference type="Proteomes" id="UP000008178"/>
    </source>
</evidence>
<reference evidence="9 10" key="1">
    <citation type="journal article" date="2015" name="Genome Announc.">
        <title>Complete genome sequence of the human gut symbiont Roseburia hominis.</title>
        <authorList>
            <person name="Travis A.J."/>
            <person name="Kelly D."/>
            <person name="Flint H.J."/>
            <person name="Aminov R.I."/>
        </authorList>
    </citation>
    <scope>NUCLEOTIDE SEQUENCE [LARGE SCALE GENOMIC DNA]</scope>
    <source>
        <strain evidence="10">DSM 16839 / JCM 17582 / NCIMB 14029 / A2-183</strain>
    </source>
</reference>
<dbReference type="OrthoDB" id="9798064at2"/>
<comment type="subcellular location">
    <subcellularLocation>
        <location evidence="1">Cell membrane</location>
        <topology evidence="1">Multi-pass membrane protein</topology>
    </subcellularLocation>
</comment>
<evidence type="ECO:0000256" key="6">
    <source>
        <dbReference type="ARBA" id="ARBA00022989"/>
    </source>
</evidence>
<comment type="similarity">
    <text evidence="2">Belongs to the auxin efflux carrier (TC 2.A.69) family.</text>
</comment>
<dbReference type="PANTHER" id="PTHR36838:SF1">
    <property type="entry name" value="SLR1864 PROTEIN"/>
    <property type="match status" value="1"/>
</dbReference>
<keyword evidence="3" id="KW-0813">Transport</keyword>
<evidence type="ECO:0000313" key="9">
    <source>
        <dbReference type="EMBL" id="AEN95220.1"/>
    </source>
</evidence>
<evidence type="ECO:0008006" key="11">
    <source>
        <dbReference type="Google" id="ProtNLM"/>
    </source>
</evidence>
<keyword evidence="10" id="KW-1185">Reference proteome</keyword>
<dbReference type="GO" id="GO:0005886">
    <property type="term" value="C:plasma membrane"/>
    <property type="evidence" value="ECO:0007669"/>
    <property type="project" value="UniProtKB-SubCell"/>
</dbReference>
<organism evidence="9 10">
    <name type="scientific">Roseburia hominis (strain DSM 16839 / JCM 17582 / NCIMB 14029 / A2-183)</name>
    <dbReference type="NCBI Taxonomy" id="585394"/>
    <lineage>
        <taxon>Bacteria</taxon>
        <taxon>Bacillati</taxon>
        <taxon>Bacillota</taxon>
        <taxon>Clostridia</taxon>
        <taxon>Lachnospirales</taxon>
        <taxon>Lachnospiraceae</taxon>
        <taxon>Roseburia</taxon>
    </lineage>
</organism>
<evidence type="ECO:0000256" key="2">
    <source>
        <dbReference type="ARBA" id="ARBA00010145"/>
    </source>
</evidence>
<feature type="transmembrane region" description="Helical" evidence="8">
    <location>
        <begin position="102"/>
        <end position="121"/>
    </location>
</feature>
<evidence type="ECO:0000256" key="1">
    <source>
        <dbReference type="ARBA" id="ARBA00004651"/>
    </source>
</evidence>
<dbReference type="InterPro" id="IPR038770">
    <property type="entry name" value="Na+/solute_symporter_sf"/>
</dbReference>
<keyword evidence="7 8" id="KW-0472">Membrane</keyword>
<dbReference type="InterPro" id="IPR004776">
    <property type="entry name" value="Mem_transp_PIN-like"/>
</dbReference>
<keyword evidence="4" id="KW-1003">Cell membrane</keyword>
<feature type="transmembrane region" description="Helical" evidence="8">
    <location>
        <begin position="203"/>
        <end position="220"/>
    </location>
</feature>
<evidence type="ECO:0000256" key="4">
    <source>
        <dbReference type="ARBA" id="ARBA00022475"/>
    </source>
</evidence>
<sequence length="307" mass="32837">MELAIITAKQVVILYCLILAGFAGVKSGVIKPEAKKAFSNLLLYLAVPAMVIHSYISKADRSVLARLPQTFAFSVLAILAGLAITMLCTCRMKGKERPILRFACIFSNAAYMGFPLIEALFGAEGLIYASVYVTVFNILLWTVGFGMITGTVEPKEVVRTVCTNPVLIAVVIGLVIYLCQIPVPEVIEQPLALIGNMNTPLSMIITGMMIAGSNLAQMLCDRRILSVMGIRMLLIPAVCFALFFACGFSGMAAGVVLLLEACPSAAITSVFAVQYSYDEEFAAGSVVITTLLSIVILPVCAMLLPGM</sequence>
<dbReference type="Pfam" id="PF03547">
    <property type="entry name" value="Mem_trans"/>
    <property type="match status" value="2"/>
</dbReference>
<dbReference type="GeneID" id="93721997"/>
<feature type="transmembrane region" description="Helical" evidence="8">
    <location>
        <begin position="281"/>
        <end position="304"/>
    </location>
</feature>
<evidence type="ECO:0000256" key="5">
    <source>
        <dbReference type="ARBA" id="ARBA00022692"/>
    </source>
</evidence>
<dbReference type="GO" id="GO:0055085">
    <property type="term" value="P:transmembrane transport"/>
    <property type="evidence" value="ECO:0007669"/>
    <property type="project" value="InterPro"/>
</dbReference>
<dbReference type="eggNOG" id="COG0679">
    <property type="taxonomic scope" value="Bacteria"/>
</dbReference>
<dbReference type="RefSeq" id="WP_014078314.1">
    <property type="nucleotide sequence ID" value="NC_015977.1"/>
</dbReference>
<dbReference type="Gene3D" id="1.20.1530.20">
    <property type="match status" value="1"/>
</dbReference>
<evidence type="ECO:0000256" key="7">
    <source>
        <dbReference type="ARBA" id="ARBA00023136"/>
    </source>
</evidence>
<accession>G2SZ62</accession>
<proteinExistence type="inferred from homology"/>
<feature type="transmembrane region" description="Helical" evidence="8">
    <location>
        <begin position="161"/>
        <end position="183"/>
    </location>
</feature>
<evidence type="ECO:0000256" key="3">
    <source>
        <dbReference type="ARBA" id="ARBA00022448"/>
    </source>
</evidence>
<protein>
    <recommendedName>
        <fullName evidence="11">AEC family transporter</fullName>
    </recommendedName>
</protein>
<dbReference type="KEGG" id="rho:RHOM_00465"/>
<dbReference type="Proteomes" id="UP000008178">
    <property type="component" value="Chromosome"/>
</dbReference>
<dbReference type="BioCyc" id="RHOM585394:G1H02-102-MONOMER"/>
<evidence type="ECO:0000256" key="8">
    <source>
        <dbReference type="SAM" id="Phobius"/>
    </source>
</evidence>
<dbReference type="HOGENOM" id="CLU_056175_1_0_9"/>
<gene>
    <name evidence="9" type="ordered locus">RHOM_00465</name>
</gene>
<dbReference type="PANTHER" id="PTHR36838">
    <property type="entry name" value="AUXIN EFFLUX CARRIER FAMILY PROTEIN"/>
    <property type="match status" value="1"/>
</dbReference>